<keyword evidence="6 8" id="KW-1133">Transmembrane helix</keyword>
<feature type="transmembrane region" description="Helical" evidence="8">
    <location>
        <begin position="240"/>
        <end position="258"/>
    </location>
</feature>
<dbReference type="InterPro" id="IPR020846">
    <property type="entry name" value="MFS_dom"/>
</dbReference>
<dbReference type="PRINTS" id="PR01036">
    <property type="entry name" value="TCRTETB"/>
</dbReference>
<feature type="transmembrane region" description="Helical" evidence="8">
    <location>
        <begin position="88"/>
        <end position="113"/>
    </location>
</feature>
<evidence type="ECO:0000256" key="5">
    <source>
        <dbReference type="ARBA" id="ARBA00022692"/>
    </source>
</evidence>
<feature type="transmembrane region" description="Helical" evidence="8">
    <location>
        <begin position="340"/>
        <end position="360"/>
    </location>
</feature>
<gene>
    <name evidence="10" type="ORF">QDX21_07785</name>
</gene>
<feature type="transmembrane region" description="Helical" evidence="8">
    <location>
        <begin position="21"/>
        <end position="49"/>
    </location>
</feature>
<feature type="transmembrane region" description="Helical" evidence="8">
    <location>
        <begin position="61"/>
        <end position="81"/>
    </location>
</feature>
<feature type="transmembrane region" description="Helical" evidence="8">
    <location>
        <begin position="279"/>
        <end position="304"/>
    </location>
</feature>
<evidence type="ECO:0000313" key="11">
    <source>
        <dbReference type="Proteomes" id="UP001224674"/>
    </source>
</evidence>
<reference evidence="10 11" key="1">
    <citation type="submission" date="2023-03" db="EMBL/GenBank/DDBJ databases">
        <title>Complete genome sequences of several Auritidibacter ignavus strains isolated from ear infections.</title>
        <authorList>
            <person name="Baehr T."/>
            <person name="Baumhoegger A.M."/>
        </authorList>
    </citation>
    <scope>NUCLEOTIDE SEQUENCE [LARGE SCALE GENOMIC DNA]</scope>
    <source>
        <strain evidence="10 11">BABAE-6</strain>
    </source>
</reference>
<dbReference type="NCBIfam" id="TIGR00711">
    <property type="entry name" value="efflux_EmrB"/>
    <property type="match status" value="1"/>
</dbReference>
<dbReference type="PROSITE" id="PS50850">
    <property type="entry name" value="MFS"/>
    <property type="match status" value="1"/>
</dbReference>
<dbReference type="Proteomes" id="UP001224674">
    <property type="component" value="Chromosome"/>
</dbReference>
<proteinExistence type="inferred from homology"/>
<feature type="transmembrane region" description="Helical" evidence="8">
    <location>
        <begin position="416"/>
        <end position="435"/>
    </location>
</feature>
<keyword evidence="11" id="KW-1185">Reference proteome</keyword>
<keyword evidence="7 8" id="KW-0472">Membrane</keyword>
<dbReference type="SUPFAM" id="SSF103473">
    <property type="entry name" value="MFS general substrate transporter"/>
    <property type="match status" value="1"/>
</dbReference>
<feature type="transmembrane region" description="Helical" evidence="8">
    <location>
        <begin position="119"/>
        <end position="139"/>
    </location>
</feature>
<keyword evidence="4" id="KW-1003">Cell membrane</keyword>
<feature type="transmembrane region" description="Helical" evidence="8">
    <location>
        <begin position="372"/>
        <end position="395"/>
    </location>
</feature>
<dbReference type="Gene3D" id="1.20.1720.10">
    <property type="entry name" value="Multidrug resistance protein D"/>
    <property type="match status" value="1"/>
</dbReference>
<dbReference type="GO" id="GO:0022857">
    <property type="term" value="F:transmembrane transporter activity"/>
    <property type="evidence" value="ECO:0007669"/>
    <property type="project" value="InterPro"/>
</dbReference>
<dbReference type="PANTHER" id="PTHR42718:SF9">
    <property type="entry name" value="MAJOR FACILITATOR SUPERFAMILY MULTIDRUG TRANSPORTER MFSC"/>
    <property type="match status" value="1"/>
</dbReference>
<dbReference type="Pfam" id="PF07690">
    <property type="entry name" value="MFS_1"/>
    <property type="match status" value="1"/>
</dbReference>
<dbReference type="EMBL" id="CP122566">
    <property type="protein sequence ID" value="WGH92231.1"/>
    <property type="molecule type" value="Genomic_DNA"/>
</dbReference>
<organism evidence="10 11">
    <name type="scientific">Auritidibacter ignavus</name>
    <dbReference type="NCBI Taxonomy" id="678932"/>
    <lineage>
        <taxon>Bacteria</taxon>
        <taxon>Bacillati</taxon>
        <taxon>Actinomycetota</taxon>
        <taxon>Actinomycetes</taxon>
        <taxon>Micrococcales</taxon>
        <taxon>Micrococcaceae</taxon>
        <taxon>Auritidibacter</taxon>
    </lineage>
</organism>
<evidence type="ECO:0000256" key="4">
    <source>
        <dbReference type="ARBA" id="ARBA00022475"/>
    </source>
</evidence>
<keyword evidence="3" id="KW-0813">Transport</keyword>
<dbReference type="PANTHER" id="PTHR42718">
    <property type="entry name" value="MAJOR FACILITATOR SUPERFAMILY MULTIDRUG TRANSPORTER MFSC"/>
    <property type="match status" value="1"/>
</dbReference>
<name>A0AAJ6ALP4_9MICC</name>
<feature type="transmembrane region" description="Helical" evidence="8">
    <location>
        <begin position="316"/>
        <end position="333"/>
    </location>
</feature>
<sequence length="479" mass="50154">MSSQHSETAQTPGASLPPGAVGVLAMLALGSFVMILNETIMSVALPVLMDEFQLTPATVQWLTTAFMLTMAVVIPTTGWLLTRLPIRVVFVISTGFFVLGTLVAATAPVFGLLVTGRVIQAAGTAIMLPLLMTTVLNVVPLHLRGRTMGVVSIIIAVAPAVGPTAGGLILHALSWRWMFLIILPIGVLVVLLGLWRLRNVTETRKVPLDVFSVVLSAIGFAGVIYGLSSIGEAATGHAVLSPWVPLVIGGVALGVFTLRQISLRDIALLNLRVFTVRTFTLSTICVLIAMVGLFGVIVILPIYMQDILHFSAQDTGLAMLPGGLVMAGLGWLVGRAYDAVGARVLLIPGAVVVSVAMWLMTTFDADTGLGSLIATHVVMSIGLAALMGPLFTSALNSLTPRLYSHGSAVINSLQQVAAAGGTSLYITVMTLATTLGVRLGQDLATAEMTGIHNALLYGAVLSVVTVVLVPFVRTPKPQS</sequence>
<protein>
    <submittedName>
        <fullName evidence="10">MDR family MFS transporter</fullName>
    </submittedName>
</protein>
<feature type="transmembrane region" description="Helical" evidence="8">
    <location>
        <begin position="177"/>
        <end position="195"/>
    </location>
</feature>
<dbReference type="Gene3D" id="1.20.1250.20">
    <property type="entry name" value="MFS general substrate transporter like domains"/>
    <property type="match status" value="1"/>
</dbReference>
<dbReference type="CDD" id="cd17503">
    <property type="entry name" value="MFS_LmrB_MDR_like"/>
    <property type="match status" value="1"/>
</dbReference>
<comment type="similarity">
    <text evidence="2">Belongs to the major facilitator superfamily. EmrB family.</text>
</comment>
<dbReference type="InterPro" id="IPR036259">
    <property type="entry name" value="MFS_trans_sf"/>
</dbReference>
<dbReference type="AlphaFoldDB" id="A0AAJ6ALP4"/>
<evidence type="ECO:0000256" key="8">
    <source>
        <dbReference type="SAM" id="Phobius"/>
    </source>
</evidence>
<dbReference type="GO" id="GO:0005886">
    <property type="term" value="C:plasma membrane"/>
    <property type="evidence" value="ECO:0007669"/>
    <property type="project" value="UniProtKB-SubCell"/>
</dbReference>
<keyword evidence="5 8" id="KW-0812">Transmembrane</keyword>
<dbReference type="InterPro" id="IPR004638">
    <property type="entry name" value="EmrB-like"/>
</dbReference>
<comment type="subcellular location">
    <subcellularLocation>
        <location evidence="1">Cell membrane</location>
        <topology evidence="1">Multi-pass membrane protein</topology>
    </subcellularLocation>
</comment>
<dbReference type="InterPro" id="IPR011701">
    <property type="entry name" value="MFS"/>
</dbReference>
<feature type="transmembrane region" description="Helical" evidence="8">
    <location>
        <begin position="455"/>
        <end position="472"/>
    </location>
</feature>
<feature type="domain" description="Major facilitator superfamily (MFS) profile" evidence="9">
    <location>
        <begin position="23"/>
        <end position="477"/>
    </location>
</feature>
<evidence type="ECO:0000256" key="2">
    <source>
        <dbReference type="ARBA" id="ARBA00008537"/>
    </source>
</evidence>
<evidence type="ECO:0000313" key="10">
    <source>
        <dbReference type="EMBL" id="WGH92231.1"/>
    </source>
</evidence>
<feature type="transmembrane region" description="Helical" evidence="8">
    <location>
        <begin position="207"/>
        <end position="228"/>
    </location>
</feature>
<feature type="transmembrane region" description="Helical" evidence="8">
    <location>
        <begin position="151"/>
        <end position="171"/>
    </location>
</feature>
<evidence type="ECO:0000256" key="6">
    <source>
        <dbReference type="ARBA" id="ARBA00022989"/>
    </source>
</evidence>
<evidence type="ECO:0000256" key="3">
    <source>
        <dbReference type="ARBA" id="ARBA00022448"/>
    </source>
</evidence>
<evidence type="ECO:0000259" key="9">
    <source>
        <dbReference type="PROSITE" id="PS50850"/>
    </source>
</evidence>
<accession>A0AAJ6ALP4</accession>
<evidence type="ECO:0000256" key="7">
    <source>
        <dbReference type="ARBA" id="ARBA00023136"/>
    </source>
</evidence>
<evidence type="ECO:0000256" key="1">
    <source>
        <dbReference type="ARBA" id="ARBA00004651"/>
    </source>
</evidence>
<dbReference type="RefSeq" id="WP_279674438.1">
    <property type="nucleotide sequence ID" value="NZ_CP122566.1"/>
</dbReference>